<evidence type="ECO:0000256" key="1">
    <source>
        <dbReference type="SAM" id="MobiDB-lite"/>
    </source>
</evidence>
<dbReference type="GeneID" id="54402721"/>
<evidence type="ECO:0000313" key="4">
    <source>
        <dbReference type="Proteomes" id="UP000799771"/>
    </source>
</evidence>
<feature type="compositionally biased region" description="Polar residues" evidence="1">
    <location>
        <begin position="124"/>
        <end position="135"/>
    </location>
</feature>
<dbReference type="AlphaFoldDB" id="A0A6A6AN37"/>
<proteinExistence type="predicted"/>
<sequence length="157" mass="16900">MQTVIAIIRIIFIYLLVVLLGFVDYCRSIILDVRDCIIWLFTFLFVEVPAKISERMALHQARRDGDSARTSSDPTPADTTPAPTGTGPIHTNSSHTGTGPIHTNSSHTRTDSHQPPVELDDIGAQNQPSNSQASTDDAGPKPNSLPALDDGSSVLPV</sequence>
<protein>
    <submittedName>
        <fullName evidence="3">Uncharacterized protein</fullName>
    </submittedName>
</protein>
<reference evidence="3" key="1">
    <citation type="journal article" date="2020" name="Stud. Mycol.">
        <title>101 Dothideomycetes genomes: a test case for predicting lifestyles and emergence of pathogens.</title>
        <authorList>
            <person name="Haridas S."/>
            <person name="Albert R."/>
            <person name="Binder M."/>
            <person name="Bloem J."/>
            <person name="Labutti K."/>
            <person name="Salamov A."/>
            <person name="Andreopoulos B."/>
            <person name="Baker S."/>
            <person name="Barry K."/>
            <person name="Bills G."/>
            <person name="Bluhm B."/>
            <person name="Cannon C."/>
            <person name="Castanera R."/>
            <person name="Culley D."/>
            <person name="Daum C."/>
            <person name="Ezra D."/>
            <person name="Gonzalez J."/>
            <person name="Henrissat B."/>
            <person name="Kuo A."/>
            <person name="Liang C."/>
            <person name="Lipzen A."/>
            <person name="Lutzoni F."/>
            <person name="Magnuson J."/>
            <person name="Mondo S."/>
            <person name="Nolan M."/>
            <person name="Ohm R."/>
            <person name="Pangilinan J."/>
            <person name="Park H.-J."/>
            <person name="Ramirez L."/>
            <person name="Alfaro M."/>
            <person name="Sun H."/>
            <person name="Tritt A."/>
            <person name="Yoshinaga Y."/>
            <person name="Zwiers L.-H."/>
            <person name="Turgeon B."/>
            <person name="Goodwin S."/>
            <person name="Spatafora J."/>
            <person name="Crous P."/>
            <person name="Grigoriev I."/>
        </authorList>
    </citation>
    <scope>NUCLEOTIDE SEQUENCE</scope>
    <source>
        <strain evidence="3">CBS 119687</strain>
    </source>
</reference>
<feature type="transmembrane region" description="Helical" evidence="2">
    <location>
        <begin position="6"/>
        <end position="25"/>
    </location>
</feature>
<dbReference type="RefSeq" id="XP_033526945.1">
    <property type="nucleotide sequence ID" value="XM_033662289.1"/>
</dbReference>
<keyword evidence="2" id="KW-0812">Transmembrane</keyword>
<keyword evidence="4" id="KW-1185">Reference proteome</keyword>
<accession>A0A6A6AN37</accession>
<evidence type="ECO:0000313" key="3">
    <source>
        <dbReference type="EMBL" id="KAF2132558.1"/>
    </source>
</evidence>
<dbReference type="EMBL" id="ML977500">
    <property type="protein sequence ID" value="KAF2132558.1"/>
    <property type="molecule type" value="Genomic_DNA"/>
</dbReference>
<name>A0A6A6AN37_9PLEO</name>
<feature type="compositionally biased region" description="Low complexity" evidence="1">
    <location>
        <begin position="70"/>
        <end position="88"/>
    </location>
</feature>
<keyword evidence="2" id="KW-1133">Transmembrane helix</keyword>
<feature type="compositionally biased region" description="Polar residues" evidence="1">
    <location>
        <begin position="89"/>
        <end position="107"/>
    </location>
</feature>
<dbReference type="Proteomes" id="UP000799771">
    <property type="component" value="Unassembled WGS sequence"/>
</dbReference>
<evidence type="ECO:0000256" key="2">
    <source>
        <dbReference type="SAM" id="Phobius"/>
    </source>
</evidence>
<organism evidence="3 4">
    <name type="scientific">Dothidotthia symphoricarpi CBS 119687</name>
    <dbReference type="NCBI Taxonomy" id="1392245"/>
    <lineage>
        <taxon>Eukaryota</taxon>
        <taxon>Fungi</taxon>
        <taxon>Dikarya</taxon>
        <taxon>Ascomycota</taxon>
        <taxon>Pezizomycotina</taxon>
        <taxon>Dothideomycetes</taxon>
        <taxon>Pleosporomycetidae</taxon>
        <taxon>Pleosporales</taxon>
        <taxon>Dothidotthiaceae</taxon>
        <taxon>Dothidotthia</taxon>
    </lineage>
</organism>
<feature type="region of interest" description="Disordered" evidence="1">
    <location>
        <begin position="58"/>
        <end position="157"/>
    </location>
</feature>
<gene>
    <name evidence="3" type="ORF">P153DRAFT_167412</name>
</gene>
<keyword evidence="2" id="KW-0472">Membrane</keyword>
<feature type="compositionally biased region" description="Basic and acidic residues" evidence="1">
    <location>
        <begin position="58"/>
        <end position="67"/>
    </location>
</feature>